<dbReference type="Proteomes" id="UP000299102">
    <property type="component" value="Unassembled WGS sequence"/>
</dbReference>
<evidence type="ECO:0000313" key="2">
    <source>
        <dbReference type="Proteomes" id="UP000299102"/>
    </source>
</evidence>
<reference evidence="1 2" key="1">
    <citation type="journal article" date="2019" name="Commun. Biol.">
        <title>The bagworm genome reveals a unique fibroin gene that provides high tensile strength.</title>
        <authorList>
            <person name="Kono N."/>
            <person name="Nakamura H."/>
            <person name="Ohtoshi R."/>
            <person name="Tomita M."/>
            <person name="Numata K."/>
            <person name="Arakawa K."/>
        </authorList>
    </citation>
    <scope>NUCLEOTIDE SEQUENCE [LARGE SCALE GENOMIC DNA]</scope>
</reference>
<protein>
    <submittedName>
        <fullName evidence="1">Uncharacterized protein</fullName>
    </submittedName>
</protein>
<keyword evidence="2" id="KW-1185">Reference proteome</keyword>
<proteinExistence type="predicted"/>
<organism evidence="1 2">
    <name type="scientific">Eumeta variegata</name>
    <name type="common">Bagworm moth</name>
    <name type="synonym">Eumeta japonica</name>
    <dbReference type="NCBI Taxonomy" id="151549"/>
    <lineage>
        <taxon>Eukaryota</taxon>
        <taxon>Metazoa</taxon>
        <taxon>Ecdysozoa</taxon>
        <taxon>Arthropoda</taxon>
        <taxon>Hexapoda</taxon>
        <taxon>Insecta</taxon>
        <taxon>Pterygota</taxon>
        <taxon>Neoptera</taxon>
        <taxon>Endopterygota</taxon>
        <taxon>Lepidoptera</taxon>
        <taxon>Glossata</taxon>
        <taxon>Ditrysia</taxon>
        <taxon>Tineoidea</taxon>
        <taxon>Psychidae</taxon>
        <taxon>Oiketicinae</taxon>
        <taxon>Eumeta</taxon>
    </lineage>
</organism>
<sequence>MRRRKMSRNNGSLKCDKNSITVHLLYTSNARQSRYRSQHVKGSVHFSPSILAPTDGWRFRAEFSSVSDRTLLESGGSGETESFRDLSEQLRHRETLIRLTSSE</sequence>
<gene>
    <name evidence="1" type="ORF">EVAR_49038_1</name>
</gene>
<dbReference type="AlphaFoldDB" id="A0A4C1XP25"/>
<dbReference type="EMBL" id="BGZK01000923">
    <property type="protein sequence ID" value="GBP65238.1"/>
    <property type="molecule type" value="Genomic_DNA"/>
</dbReference>
<evidence type="ECO:0000313" key="1">
    <source>
        <dbReference type="EMBL" id="GBP65238.1"/>
    </source>
</evidence>
<name>A0A4C1XP25_EUMVA</name>
<comment type="caution">
    <text evidence="1">The sequence shown here is derived from an EMBL/GenBank/DDBJ whole genome shotgun (WGS) entry which is preliminary data.</text>
</comment>
<accession>A0A4C1XP25</accession>